<dbReference type="PROSITE" id="PS50949">
    <property type="entry name" value="HTH_GNTR"/>
    <property type="match status" value="1"/>
</dbReference>
<protein>
    <submittedName>
        <fullName evidence="5">GntR family transcriptional regulator</fullName>
    </submittedName>
</protein>
<dbReference type="PANTHER" id="PTHR43537">
    <property type="entry name" value="TRANSCRIPTIONAL REGULATOR, GNTR FAMILY"/>
    <property type="match status" value="1"/>
</dbReference>
<dbReference type="InterPro" id="IPR008920">
    <property type="entry name" value="TF_FadR/GntR_C"/>
</dbReference>
<keyword evidence="1" id="KW-0805">Transcription regulation</keyword>
<gene>
    <name evidence="5" type="ORF">ACFFGV_00650</name>
</gene>
<dbReference type="Pfam" id="PF07729">
    <property type="entry name" value="FCD"/>
    <property type="match status" value="1"/>
</dbReference>
<feature type="domain" description="HTH gntR-type" evidence="4">
    <location>
        <begin position="5"/>
        <end position="72"/>
    </location>
</feature>
<dbReference type="RefSeq" id="WP_377344587.1">
    <property type="nucleotide sequence ID" value="NZ_JBHLTP010000001.1"/>
</dbReference>
<evidence type="ECO:0000256" key="1">
    <source>
        <dbReference type="ARBA" id="ARBA00023015"/>
    </source>
</evidence>
<comment type="caution">
    <text evidence="5">The sequence shown here is derived from an EMBL/GenBank/DDBJ whole genome shotgun (WGS) entry which is preliminary data.</text>
</comment>
<accession>A0ABV6LI87</accession>
<sequence>MSQRNSMIEYVYQSLKDAILFRKIAPGTQLVEKTISEKLSVSRTPIRHAVSKLQQEGLVTVIPNRGAFVVEPTLEEIRQAFYMRKELETMAARLTITKMTNQHLDEMNALVQQERITYAKQDILNYIQVNKSFHLYLAQHSGNMFLMEYMERILDQTNVYLLLYDVFQDVNMTHSKRFVEHEQYIEAIRNQDIDRLLYVIDWHINGSLHYMQMDKPTYYSLDSVLEA</sequence>
<evidence type="ECO:0000256" key="3">
    <source>
        <dbReference type="ARBA" id="ARBA00023163"/>
    </source>
</evidence>
<dbReference type="SMART" id="SM00345">
    <property type="entry name" value="HTH_GNTR"/>
    <property type="match status" value="1"/>
</dbReference>
<dbReference type="PRINTS" id="PR00035">
    <property type="entry name" value="HTHGNTR"/>
</dbReference>
<dbReference type="InterPro" id="IPR000524">
    <property type="entry name" value="Tscrpt_reg_HTH_GntR"/>
</dbReference>
<organism evidence="5 6">
    <name type="scientific">Pontibacillus salicampi</name>
    <dbReference type="NCBI Taxonomy" id="1449801"/>
    <lineage>
        <taxon>Bacteria</taxon>
        <taxon>Bacillati</taxon>
        <taxon>Bacillota</taxon>
        <taxon>Bacilli</taxon>
        <taxon>Bacillales</taxon>
        <taxon>Bacillaceae</taxon>
        <taxon>Pontibacillus</taxon>
    </lineage>
</organism>
<dbReference type="EMBL" id="JBHLTP010000001">
    <property type="protein sequence ID" value="MFC0522098.1"/>
    <property type="molecule type" value="Genomic_DNA"/>
</dbReference>
<dbReference type="SMART" id="SM00895">
    <property type="entry name" value="FCD"/>
    <property type="match status" value="1"/>
</dbReference>
<proteinExistence type="predicted"/>
<evidence type="ECO:0000313" key="5">
    <source>
        <dbReference type="EMBL" id="MFC0522098.1"/>
    </source>
</evidence>
<dbReference type="InterPro" id="IPR011711">
    <property type="entry name" value="GntR_C"/>
</dbReference>
<dbReference type="CDD" id="cd07377">
    <property type="entry name" value="WHTH_GntR"/>
    <property type="match status" value="1"/>
</dbReference>
<reference evidence="5 6" key="1">
    <citation type="submission" date="2024-09" db="EMBL/GenBank/DDBJ databases">
        <authorList>
            <person name="Sun Q."/>
            <person name="Mori K."/>
        </authorList>
    </citation>
    <scope>NUCLEOTIDE SEQUENCE [LARGE SCALE GENOMIC DNA]</scope>
    <source>
        <strain evidence="5 6">NCAIM B.02529</strain>
    </source>
</reference>
<name>A0ABV6LI87_9BACI</name>
<dbReference type="InterPro" id="IPR036388">
    <property type="entry name" value="WH-like_DNA-bd_sf"/>
</dbReference>
<evidence type="ECO:0000313" key="6">
    <source>
        <dbReference type="Proteomes" id="UP001589836"/>
    </source>
</evidence>
<dbReference type="SUPFAM" id="SSF48008">
    <property type="entry name" value="GntR ligand-binding domain-like"/>
    <property type="match status" value="1"/>
</dbReference>
<dbReference type="Gene3D" id="1.10.10.10">
    <property type="entry name" value="Winged helix-like DNA-binding domain superfamily/Winged helix DNA-binding domain"/>
    <property type="match status" value="1"/>
</dbReference>
<dbReference type="PANTHER" id="PTHR43537:SF45">
    <property type="entry name" value="GNTR FAMILY REGULATORY PROTEIN"/>
    <property type="match status" value="1"/>
</dbReference>
<evidence type="ECO:0000259" key="4">
    <source>
        <dbReference type="PROSITE" id="PS50949"/>
    </source>
</evidence>
<keyword evidence="6" id="KW-1185">Reference proteome</keyword>
<dbReference type="Proteomes" id="UP001589836">
    <property type="component" value="Unassembled WGS sequence"/>
</dbReference>
<keyword evidence="3" id="KW-0804">Transcription</keyword>
<evidence type="ECO:0000256" key="2">
    <source>
        <dbReference type="ARBA" id="ARBA00023125"/>
    </source>
</evidence>
<dbReference type="InterPro" id="IPR036390">
    <property type="entry name" value="WH_DNA-bd_sf"/>
</dbReference>
<dbReference type="Pfam" id="PF00392">
    <property type="entry name" value="GntR"/>
    <property type="match status" value="1"/>
</dbReference>
<dbReference type="SUPFAM" id="SSF46785">
    <property type="entry name" value="Winged helix' DNA-binding domain"/>
    <property type="match status" value="1"/>
</dbReference>
<keyword evidence="2" id="KW-0238">DNA-binding</keyword>
<dbReference type="Gene3D" id="1.20.120.530">
    <property type="entry name" value="GntR ligand-binding domain-like"/>
    <property type="match status" value="1"/>
</dbReference>